<gene>
    <name evidence="1" type="primary">HaOG205213</name>
    <name evidence="1" type="ORF">B5X24_HaOG205213</name>
</gene>
<dbReference type="EMBL" id="KZ149972">
    <property type="protein sequence ID" value="PZC76011.1"/>
    <property type="molecule type" value="Genomic_DNA"/>
</dbReference>
<proteinExistence type="predicted"/>
<dbReference type="AlphaFoldDB" id="A0A2W1BP17"/>
<dbReference type="Proteomes" id="UP000249218">
    <property type="component" value="Unassembled WGS sequence"/>
</dbReference>
<organism evidence="1 2">
    <name type="scientific">Helicoverpa armigera</name>
    <name type="common">Cotton bollworm</name>
    <name type="synonym">Heliothis armigera</name>
    <dbReference type="NCBI Taxonomy" id="29058"/>
    <lineage>
        <taxon>Eukaryota</taxon>
        <taxon>Metazoa</taxon>
        <taxon>Ecdysozoa</taxon>
        <taxon>Arthropoda</taxon>
        <taxon>Hexapoda</taxon>
        <taxon>Insecta</taxon>
        <taxon>Pterygota</taxon>
        <taxon>Neoptera</taxon>
        <taxon>Endopterygota</taxon>
        <taxon>Lepidoptera</taxon>
        <taxon>Glossata</taxon>
        <taxon>Ditrysia</taxon>
        <taxon>Noctuoidea</taxon>
        <taxon>Noctuidae</taxon>
        <taxon>Heliothinae</taxon>
        <taxon>Helicoverpa</taxon>
    </lineage>
</organism>
<sequence>MQKMACTCNSLVKAPVSAQIFGDGCKSRRHTDRQKHSFTNAATVFKERQLKQYLWRRRMNTNDRWIRYRDGVQAHNTAETNVYLKTDSLVIFLCQGALRFGCVYCLIKVNSEEKKKKIQITTFLSKCILVQNIFMI</sequence>
<protein>
    <submittedName>
        <fullName evidence="1">Uncharacterized protein</fullName>
    </submittedName>
</protein>
<name>A0A2W1BP17_HELAM</name>
<reference evidence="1 2" key="1">
    <citation type="journal article" date="2017" name="BMC Biol.">
        <title>Genomic innovations, transcriptional plasticity and gene loss underlying the evolution and divergence of two highly polyphagous and invasive Helicoverpa pest species.</title>
        <authorList>
            <person name="Pearce S.L."/>
            <person name="Clarke D.F."/>
            <person name="East P.D."/>
            <person name="Elfekih S."/>
            <person name="Gordon K.H."/>
            <person name="Jermiin L.S."/>
            <person name="McGaughran A."/>
            <person name="Oakeshott J.G."/>
            <person name="Papanikolaou A."/>
            <person name="Perera O.P."/>
            <person name="Rane R.V."/>
            <person name="Richards S."/>
            <person name="Tay W.T."/>
            <person name="Walsh T.K."/>
            <person name="Anderson A."/>
            <person name="Anderson C.J."/>
            <person name="Asgari S."/>
            <person name="Board P.G."/>
            <person name="Bretschneider A."/>
            <person name="Campbell P.M."/>
            <person name="Chertemps T."/>
            <person name="Christeller J.T."/>
            <person name="Coppin C.W."/>
            <person name="Downes S.J."/>
            <person name="Duan G."/>
            <person name="Farnsworth C.A."/>
            <person name="Good R.T."/>
            <person name="Han L.B."/>
            <person name="Han Y.C."/>
            <person name="Hatje K."/>
            <person name="Horne I."/>
            <person name="Huang Y.P."/>
            <person name="Hughes D.S."/>
            <person name="Jacquin-Joly E."/>
            <person name="James W."/>
            <person name="Jhangiani S."/>
            <person name="Kollmar M."/>
            <person name="Kuwar S.S."/>
            <person name="Li S."/>
            <person name="Liu N.Y."/>
            <person name="Maibeche M.T."/>
            <person name="Miller J.R."/>
            <person name="Montagne N."/>
            <person name="Perry T."/>
            <person name="Qu J."/>
            <person name="Song S.V."/>
            <person name="Sutton G.G."/>
            <person name="Vogel H."/>
            <person name="Walenz B.P."/>
            <person name="Xu W."/>
            <person name="Zhang H.J."/>
            <person name="Zou Z."/>
            <person name="Batterham P."/>
            <person name="Edwards O.R."/>
            <person name="Feyereisen R."/>
            <person name="Gibbs R.A."/>
            <person name="Heckel D.G."/>
            <person name="McGrath A."/>
            <person name="Robin C."/>
            <person name="Scherer S.E."/>
            <person name="Worley K.C."/>
            <person name="Wu Y.D."/>
        </authorList>
    </citation>
    <scope>NUCLEOTIDE SEQUENCE [LARGE SCALE GENOMIC DNA]</scope>
    <source>
        <strain evidence="1">Harm_GR_Male_#8</strain>
        <tissue evidence="1">Whole organism</tissue>
    </source>
</reference>
<evidence type="ECO:0000313" key="2">
    <source>
        <dbReference type="Proteomes" id="UP000249218"/>
    </source>
</evidence>
<keyword evidence="2" id="KW-1185">Reference proteome</keyword>
<accession>A0A2W1BP17</accession>
<evidence type="ECO:0000313" key="1">
    <source>
        <dbReference type="EMBL" id="PZC76011.1"/>
    </source>
</evidence>